<dbReference type="NCBIfam" id="TIGR00099">
    <property type="entry name" value="Cof-subfamily"/>
    <property type="match status" value="1"/>
</dbReference>
<name>A0A239WN81_STRAI</name>
<dbReference type="PANTHER" id="PTHR10000:SF23">
    <property type="entry name" value="5-AMINO-6-(5-PHOSPHO-D-RIBITYLAMINO)URACIL PHOSPHATASE YITU"/>
    <property type="match status" value="1"/>
</dbReference>
<dbReference type="GO" id="GO:0000287">
    <property type="term" value="F:magnesium ion binding"/>
    <property type="evidence" value="ECO:0007669"/>
    <property type="project" value="TreeGrafter"/>
</dbReference>
<dbReference type="GO" id="GO:0005829">
    <property type="term" value="C:cytosol"/>
    <property type="evidence" value="ECO:0007669"/>
    <property type="project" value="TreeGrafter"/>
</dbReference>
<accession>A0A239WN81</accession>
<dbReference type="SUPFAM" id="SSF56784">
    <property type="entry name" value="HAD-like"/>
    <property type="match status" value="1"/>
</dbReference>
<dbReference type="AlphaFoldDB" id="A0A239WN81"/>
<dbReference type="Gene3D" id="3.40.50.1000">
    <property type="entry name" value="HAD superfamily/HAD-like"/>
    <property type="match status" value="1"/>
</dbReference>
<evidence type="ECO:0000313" key="2">
    <source>
        <dbReference type="Proteomes" id="UP000215144"/>
    </source>
</evidence>
<dbReference type="EMBL" id="LT906454">
    <property type="protein sequence ID" value="SNV35937.1"/>
    <property type="molecule type" value="Genomic_DNA"/>
</dbReference>
<dbReference type="EC" id="3.1.3.-" evidence="1"/>
<reference evidence="1 2" key="1">
    <citation type="submission" date="2017-06" db="EMBL/GenBank/DDBJ databases">
        <authorList>
            <consortium name="Pathogen Informatics"/>
        </authorList>
    </citation>
    <scope>NUCLEOTIDE SEQUENCE [LARGE SCALE GENOMIC DNA]</scope>
    <source>
        <strain evidence="1 2">NCTC11291</strain>
    </source>
</reference>
<dbReference type="InterPro" id="IPR006379">
    <property type="entry name" value="HAD-SF_hydro_IIB"/>
</dbReference>
<dbReference type="KEGG" id="saco:SAME_00535"/>
<dbReference type="Gene3D" id="3.30.1240.10">
    <property type="match status" value="1"/>
</dbReference>
<dbReference type="InterPro" id="IPR023214">
    <property type="entry name" value="HAD_sf"/>
</dbReference>
<dbReference type="SFLD" id="SFLDG01140">
    <property type="entry name" value="C2.B:_Phosphomannomutase_and_P"/>
    <property type="match status" value="1"/>
</dbReference>
<dbReference type="NCBIfam" id="TIGR01484">
    <property type="entry name" value="HAD-SF-IIB"/>
    <property type="match status" value="1"/>
</dbReference>
<dbReference type="PANTHER" id="PTHR10000">
    <property type="entry name" value="PHOSPHOSERINE PHOSPHATASE"/>
    <property type="match status" value="1"/>
</dbReference>
<keyword evidence="1" id="KW-0378">Hydrolase</keyword>
<proteinExistence type="predicted"/>
<dbReference type="CDD" id="cd07516">
    <property type="entry name" value="HAD_Pase"/>
    <property type="match status" value="1"/>
</dbReference>
<dbReference type="InterPro" id="IPR036412">
    <property type="entry name" value="HAD-like_sf"/>
</dbReference>
<dbReference type="GO" id="GO:0016791">
    <property type="term" value="F:phosphatase activity"/>
    <property type="evidence" value="ECO:0007669"/>
    <property type="project" value="TreeGrafter"/>
</dbReference>
<sequence>MSFYAIFWYNTTMTKKMIAIDLDGTLLHSDNTISDYTVDVVQKVQEKGHKVVIATGRPYRMAIDHYKRLKLDTPMITFNGSLTNLPGHRWDFEQSVTLDKSYLLDILKHSNFYEMDFIASEYRKNFYITMDHTDRIEPSLFGVKKITESMRLKPEKITRDPNALLMQTRSTDKIALADTIREHFRNQIEVDSWGGPLNILEVSPKGVNKAFALSYLMTVFNKTADDLIAFGDEHNDTEMLHYAKTGYAMKNASQVLLPYANEQLAYTNEEDGVARQLEALFL</sequence>
<organism evidence="1 2">
    <name type="scientific">Streptococcus acidominimus</name>
    <dbReference type="NCBI Taxonomy" id="1326"/>
    <lineage>
        <taxon>Bacteria</taxon>
        <taxon>Bacillati</taxon>
        <taxon>Bacillota</taxon>
        <taxon>Bacilli</taxon>
        <taxon>Lactobacillales</taxon>
        <taxon>Streptococcaceae</taxon>
        <taxon>Streptococcus</taxon>
    </lineage>
</organism>
<dbReference type="Pfam" id="PF08282">
    <property type="entry name" value="Hydrolase_3"/>
    <property type="match status" value="1"/>
</dbReference>
<dbReference type="InterPro" id="IPR000150">
    <property type="entry name" value="Cof"/>
</dbReference>
<evidence type="ECO:0000313" key="1">
    <source>
        <dbReference type="EMBL" id="SNV35937.1"/>
    </source>
</evidence>
<dbReference type="SFLD" id="SFLDS00003">
    <property type="entry name" value="Haloacid_Dehalogenase"/>
    <property type="match status" value="1"/>
</dbReference>
<gene>
    <name evidence="1" type="primary">yidA_3</name>
    <name evidence="1" type="ORF">SAMEA4504048_00535</name>
</gene>
<protein>
    <submittedName>
        <fullName evidence="1">Hydrolase</fullName>
        <ecNumber evidence="1">3.1.3.-</ecNumber>
    </submittedName>
</protein>
<dbReference type="Proteomes" id="UP000215144">
    <property type="component" value="Chromosome 1"/>
</dbReference>